<proteinExistence type="predicted"/>
<dbReference type="AlphaFoldDB" id="A0A2G9TF57"/>
<dbReference type="Proteomes" id="UP000230423">
    <property type="component" value="Unassembled WGS sequence"/>
</dbReference>
<accession>A0A2G9TF57</accession>
<organism evidence="1 2">
    <name type="scientific">Teladorsagia circumcincta</name>
    <name type="common">Brown stomach worm</name>
    <name type="synonym">Ostertagia circumcincta</name>
    <dbReference type="NCBI Taxonomy" id="45464"/>
    <lineage>
        <taxon>Eukaryota</taxon>
        <taxon>Metazoa</taxon>
        <taxon>Ecdysozoa</taxon>
        <taxon>Nematoda</taxon>
        <taxon>Chromadorea</taxon>
        <taxon>Rhabditida</taxon>
        <taxon>Rhabditina</taxon>
        <taxon>Rhabditomorpha</taxon>
        <taxon>Strongyloidea</taxon>
        <taxon>Trichostrongylidae</taxon>
        <taxon>Teladorsagia</taxon>
    </lineage>
</organism>
<gene>
    <name evidence="1" type="ORF">TELCIR_22433</name>
</gene>
<name>A0A2G9TF57_TELCI</name>
<dbReference type="EMBL" id="KZ381590">
    <property type="protein sequence ID" value="PIO56172.1"/>
    <property type="molecule type" value="Genomic_DNA"/>
</dbReference>
<reference evidence="1 2" key="1">
    <citation type="submission" date="2015-09" db="EMBL/GenBank/DDBJ databases">
        <title>Draft genome of the parasitic nematode Teladorsagia circumcincta isolate WARC Sus (inbred).</title>
        <authorList>
            <person name="Mitreva M."/>
        </authorList>
    </citation>
    <scope>NUCLEOTIDE SEQUENCE [LARGE SCALE GENOMIC DNA]</scope>
    <source>
        <strain evidence="1 2">S</strain>
    </source>
</reference>
<evidence type="ECO:0000313" key="2">
    <source>
        <dbReference type="Proteomes" id="UP000230423"/>
    </source>
</evidence>
<evidence type="ECO:0000313" key="1">
    <source>
        <dbReference type="EMBL" id="PIO56172.1"/>
    </source>
</evidence>
<sequence length="27" mass="3203">MPLKHLHDCRLKSTRHLFVNVANCVNR</sequence>
<keyword evidence="2" id="KW-1185">Reference proteome</keyword>
<protein>
    <submittedName>
        <fullName evidence="1">Uncharacterized protein</fullName>
    </submittedName>
</protein>